<keyword evidence="2" id="KW-0472">Membrane</keyword>
<feature type="region of interest" description="Disordered" evidence="1">
    <location>
        <begin position="178"/>
        <end position="202"/>
    </location>
</feature>
<dbReference type="AlphaFoldDB" id="A0A058Z5M7"/>
<feature type="compositionally biased region" description="Low complexity" evidence="1">
    <location>
        <begin position="298"/>
        <end position="310"/>
    </location>
</feature>
<keyword evidence="2" id="KW-1133">Transmembrane helix</keyword>
<accession>A0A058Z5M7</accession>
<feature type="compositionally biased region" description="Polar residues" evidence="1">
    <location>
        <begin position="278"/>
        <end position="288"/>
    </location>
</feature>
<dbReference type="GeneID" id="20528696"/>
<sequence length="488" mass="51323">MFRLFLIYRYRRSGGILLLYFGVFLFWMPHIILAVTSSALRIQGPIVLNGVVGCFDISPVPMFLSAMVTTFNCIVLFIFSILNRRRIRQKYLNEYRLVRWQSIVTAIFYILLVGLHVGKVAFVHKHGYAVSLVPVAMVSILFWGIVGPPFYNFIFHREAYLLAFHETFQFKFEPYSLNSSSTDNRSSSTAGGPGSPESYELATHQSTTCEEDLFHIEKADIAAANAKAAAGVAVVAGPAIFVRSISLDSFEVNREGFTPAATTGTGGVGRVSGIPASPRTSMLFQTDPTLDPRVSFNSSGSSSASSSSGSHPAAMGALHGEGRSAPSPSHAVTTGPPFAGPDAGPTPVSASSGPDSRTQVLAQDSAVPTVTLAGGHTPPPAGPSPSLAGQPFGEGPLTGSGGTLLLSGQESGEESAKESAGEFTSEEDLSEKEHAPEHPDPGEASMSSDASASDSSSPPSRASSRSSESDDALPPLGGPNDDDTSSDE</sequence>
<feature type="compositionally biased region" description="Polar residues" evidence="1">
    <location>
        <begin position="348"/>
        <end position="368"/>
    </location>
</feature>
<reference evidence="3" key="1">
    <citation type="submission" date="2013-04" db="EMBL/GenBank/DDBJ databases">
        <title>The Genome Sequence of Fonticula alba ATCC 38817.</title>
        <authorList>
            <consortium name="The Broad Institute Genomics Platform"/>
            <person name="Russ C."/>
            <person name="Cuomo C."/>
            <person name="Burger G."/>
            <person name="Gray M.W."/>
            <person name="Holland P.W.H."/>
            <person name="King N."/>
            <person name="Lang F.B.F."/>
            <person name="Roger A.J."/>
            <person name="Ruiz-Trillo I."/>
            <person name="Brown M."/>
            <person name="Walker B."/>
            <person name="Young S."/>
            <person name="Zeng Q."/>
            <person name="Gargeya S."/>
            <person name="Fitzgerald M."/>
            <person name="Haas B."/>
            <person name="Abouelleil A."/>
            <person name="Allen A.W."/>
            <person name="Alvarado L."/>
            <person name="Arachchi H.M."/>
            <person name="Berlin A.M."/>
            <person name="Chapman S.B."/>
            <person name="Gainer-Dewar J."/>
            <person name="Goldberg J."/>
            <person name="Griggs A."/>
            <person name="Gujja S."/>
            <person name="Hansen M."/>
            <person name="Howarth C."/>
            <person name="Imamovic A."/>
            <person name="Ireland A."/>
            <person name="Larimer J."/>
            <person name="McCowan C."/>
            <person name="Murphy C."/>
            <person name="Pearson M."/>
            <person name="Poon T.W."/>
            <person name="Priest M."/>
            <person name="Roberts A."/>
            <person name="Saif S."/>
            <person name="Shea T."/>
            <person name="Sisk P."/>
            <person name="Sykes S."/>
            <person name="Wortman J."/>
            <person name="Nusbaum C."/>
            <person name="Birren B."/>
        </authorList>
    </citation>
    <scope>NUCLEOTIDE SEQUENCE [LARGE SCALE GENOMIC DNA]</scope>
    <source>
        <strain evidence="3">ATCC 38817</strain>
    </source>
</reference>
<evidence type="ECO:0000256" key="1">
    <source>
        <dbReference type="SAM" id="MobiDB-lite"/>
    </source>
</evidence>
<evidence type="ECO:0000313" key="4">
    <source>
        <dbReference type="Proteomes" id="UP000030693"/>
    </source>
</evidence>
<feature type="transmembrane region" description="Helical" evidence="2">
    <location>
        <begin position="103"/>
        <end position="122"/>
    </location>
</feature>
<evidence type="ECO:0000256" key="2">
    <source>
        <dbReference type="SAM" id="Phobius"/>
    </source>
</evidence>
<feature type="compositionally biased region" description="Low complexity" evidence="1">
    <location>
        <begin position="178"/>
        <end position="189"/>
    </location>
</feature>
<feature type="transmembrane region" description="Helical" evidence="2">
    <location>
        <begin position="60"/>
        <end position="82"/>
    </location>
</feature>
<keyword evidence="2" id="KW-0812">Transmembrane</keyword>
<feature type="compositionally biased region" description="Basic and acidic residues" evidence="1">
    <location>
        <begin position="431"/>
        <end position="441"/>
    </location>
</feature>
<dbReference type="RefSeq" id="XP_009496115.1">
    <property type="nucleotide sequence ID" value="XM_009497840.1"/>
</dbReference>
<organism evidence="3">
    <name type="scientific">Fonticula alba</name>
    <name type="common">Slime mold</name>
    <dbReference type="NCBI Taxonomy" id="691883"/>
    <lineage>
        <taxon>Eukaryota</taxon>
        <taxon>Rotosphaerida</taxon>
        <taxon>Fonticulaceae</taxon>
        <taxon>Fonticula</taxon>
    </lineage>
</organism>
<feature type="transmembrane region" description="Helical" evidence="2">
    <location>
        <begin position="16"/>
        <end position="40"/>
    </location>
</feature>
<feature type="compositionally biased region" description="Low complexity" evidence="1">
    <location>
        <begin position="384"/>
        <end position="395"/>
    </location>
</feature>
<dbReference type="Proteomes" id="UP000030693">
    <property type="component" value="Unassembled WGS sequence"/>
</dbReference>
<dbReference type="EMBL" id="KB932206">
    <property type="protein sequence ID" value="KCV69550.1"/>
    <property type="molecule type" value="Genomic_DNA"/>
</dbReference>
<gene>
    <name evidence="3" type="ORF">H696_03971</name>
</gene>
<proteinExistence type="predicted"/>
<evidence type="ECO:0000313" key="3">
    <source>
        <dbReference type="EMBL" id="KCV69550.1"/>
    </source>
</evidence>
<name>A0A058Z5M7_FONAL</name>
<keyword evidence="4" id="KW-1185">Reference proteome</keyword>
<protein>
    <submittedName>
        <fullName evidence="3">Uncharacterized protein</fullName>
    </submittedName>
</protein>
<dbReference type="STRING" id="691883.A0A058Z5M7"/>
<feature type="region of interest" description="Disordered" evidence="1">
    <location>
        <begin position="257"/>
        <end position="488"/>
    </location>
</feature>
<feature type="transmembrane region" description="Helical" evidence="2">
    <location>
        <begin position="128"/>
        <end position="151"/>
    </location>
</feature>
<feature type="compositionally biased region" description="Low complexity" evidence="1">
    <location>
        <begin position="443"/>
        <end position="466"/>
    </location>
</feature>